<reference evidence="3 4" key="1">
    <citation type="submission" date="2024-10" db="EMBL/GenBank/DDBJ databases">
        <authorList>
            <person name="Yang X.-N."/>
        </authorList>
    </citation>
    <scope>NUCLEOTIDE SEQUENCE [LARGE SCALE GENOMIC DNA]</scope>
    <source>
        <strain evidence="3 4">CAU 1059</strain>
    </source>
</reference>
<feature type="region of interest" description="Disordered" evidence="1">
    <location>
        <begin position="98"/>
        <end position="118"/>
    </location>
</feature>
<evidence type="ECO:0000259" key="2">
    <source>
        <dbReference type="Pfam" id="PF07883"/>
    </source>
</evidence>
<gene>
    <name evidence="3" type="ORF">ACGRVM_09675</name>
</gene>
<dbReference type="InterPro" id="IPR011051">
    <property type="entry name" value="RmlC_Cupin_sf"/>
</dbReference>
<evidence type="ECO:0000313" key="3">
    <source>
        <dbReference type="EMBL" id="MFH0254163.1"/>
    </source>
</evidence>
<comment type="caution">
    <text evidence="3">The sequence shown here is derived from an EMBL/GenBank/DDBJ whole genome shotgun (WGS) entry which is preliminary data.</text>
</comment>
<evidence type="ECO:0000313" key="4">
    <source>
        <dbReference type="Proteomes" id="UP001607157"/>
    </source>
</evidence>
<dbReference type="RefSeq" id="WP_377170435.1">
    <property type="nucleotide sequence ID" value="NZ_JBHTJC010000002.1"/>
</dbReference>
<dbReference type="PANTHER" id="PTHR36114">
    <property type="entry name" value="16.7 KDA PROTEIN IN WHIE LOCUS"/>
    <property type="match status" value="1"/>
</dbReference>
<dbReference type="CDD" id="cd02226">
    <property type="entry name" value="cupin_YdbB-like"/>
    <property type="match status" value="1"/>
</dbReference>
<protein>
    <submittedName>
        <fullName evidence="3">Cupin domain-containing protein</fullName>
    </submittedName>
</protein>
<dbReference type="InterPro" id="IPR014710">
    <property type="entry name" value="RmlC-like_jellyroll"/>
</dbReference>
<dbReference type="Pfam" id="PF07883">
    <property type="entry name" value="Cupin_2"/>
    <property type="match status" value="1"/>
</dbReference>
<name>A0ABW7I806_9RHOB</name>
<keyword evidence="4" id="KW-1185">Reference proteome</keyword>
<dbReference type="PANTHER" id="PTHR36114:SF1">
    <property type="entry name" value="16.7 KDA PROTEIN IN WHIE LOCUS"/>
    <property type="match status" value="1"/>
</dbReference>
<dbReference type="Gene3D" id="2.60.120.10">
    <property type="entry name" value="Jelly Rolls"/>
    <property type="match status" value="1"/>
</dbReference>
<proteinExistence type="predicted"/>
<dbReference type="SUPFAM" id="SSF51182">
    <property type="entry name" value="RmlC-like cupins"/>
    <property type="match status" value="1"/>
</dbReference>
<dbReference type="InterPro" id="IPR013096">
    <property type="entry name" value="Cupin_2"/>
</dbReference>
<dbReference type="Proteomes" id="UP001607157">
    <property type="component" value="Unassembled WGS sequence"/>
</dbReference>
<sequence>MQKINLAAKLAQFETHWDPKVVASYNGNDVMVVKFAGEFPFHSHADTDDFFLVLSGSVTMDYEGAESVTFGAGELVVVPAGQVHRPRADAEAHVLLIEPKGEPNTGNSGAPAAAKDHI</sequence>
<dbReference type="InterPro" id="IPR052044">
    <property type="entry name" value="PKS_Associated_Protein"/>
</dbReference>
<feature type="domain" description="Cupin type-2" evidence="2">
    <location>
        <begin position="33"/>
        <end position="96"/>
    </location>
</feature>
<organism evidence="3 4">
    <name type="scientific">Roseovarius aquimarinus</name>
    <dbReference type="NCBI Taxonomy" id="1229156"/>
    <lineage>
        <taxon>Bacteria</taxon>
        <taxon>Pseudomonadati</taxon>
        <taxon>Pseudomonadota</taxon>
        <taxon>Alphaproteobacteria</taxon>
        <taxon>Rhodobacterales</taxon>
        <taxon>Roseobacteraceae</taxon>
        <taxon>Roseovarius</taxon>
    </lineage>
</organism>
<accession>A0ABW7I806</accession>
<evidence type="ECO:0000256" key="1">
    <source>
        <dbReference type="SAM" id="MobiDB-lite"/>
    </source>
</evidence>
<dbReference type="EMBL" id="JBIHMM010000002">
    <property type="protein sequence ID" value="MFH0254163.1"/>
    <property type="molecule type" value="Genomic_DNA"/>
</dbReference>